<feature type="domain" description="Terpene synthase metal-binding" evidence="8">
    <location>
        <begin position="247"/>
        <end position="341"/>
    </location>
</feature>
<evidence type="ECO:0000256" key="6">
    <source>
        <dbReference type="ARBA" id="ARBA00023239"/>
    </source>
</evidence>
<dbReference type="SUPFAM" id="SSF48576">
    <property type="entry name" value="Terpenoid synthases"/>
    <property type="match status" value="1"/>
</dbReference>
<accession>A0AAD8HLR0</accession>
<dbReference type="Pfam" id="PF03936">
    <property type="entry name" value="Terpene_synth_C"/>
    <property type="match status" value="1"/>
</dbReference>
<dbReference type="EMBL" id="JAUIZM010000008">
    <property type="protein sequence ID" value="KAK1368638.1"/>
    <property type="molecule type" value="Genomic_DNA"/>
</dbReference>
<sequence length="423" mass="49277">MSEIMADIKAEIMASIAKLKLSCILKILKPTVIKSVAGTTKVSFPPEPIVRRSGNYKPCTWDNNFLQSLKTEYRTWVRGEAIDERASELKEEVRLIFNNVVKPLDQLELIDQLQRLGLDYHFHDKNNCTLKNIHTGQNNEIWEKDLHATALEFRLLRQHGHYISLEGFKRFTENGSFKKGESLMEEAWSFTTKSLGKCLEKITDLDLQVQVRHALELPLQWSVPTFDARQALYRQELKDLSRWWSRLDIGKKLPFARDRLVASFFWSLGTSGEAHHKYCREVLTKIIELIGVYDDVYDIYGTLDELECFTDAVERWDITAMEDLPDYMKSCFLSLYNFFNDLFKSHLTEARWYHSGYQPRLEEYLNNGLVSIAGPIGVLYSYICTADPIKKEEIEFIQDRPDIVRLGCEILRLTDDMEPHRLS</sequence>
<keyword evidence="6" id="KW-0456">Lyase</keyword>
<keyword evidence="10" id="KW-1185">Reference proteome</keyword>
<name>A0AAD8HLR0_9APIA</name>
<dbReference type="PANTHER" id="PTHR31225:SF245">
    <property type="entry name" value="(-)-ALPHA-TERPINEOL SYNTHASE-LIKE"/>
    <property type="match status" value="1"/>
</dbReference>
<comment type="cofactor">
    <cofactor evidence="2">
        <name>Mg(2+)</name>
        <dbReference type="ChEBI" id="CHEBI:18420"/>
    </cofactor>
</comment>
<dbReference type="GO" id="GO:0010333">
    <property type="term" value="F:terpene synthase activity"/>
    <property type="evidence" value="ECO:0007669"/>
    <property type="project" value="InterPro"/>
</dbReference>
<dbReference type="InterPro" id="IPR050148">
    <property type="entry name" value="Terpene_synthase-like"/>
</dbReference>
<evidence type="ECO:0000313" key="10">
    <source>
        <dbReference type="Proteomes" id="UP001237642"/>
    </source>
</evidence>
<feature type="domain" description="Terpene synthase N-terminal" evidence="7">
    <location>
        <begin position="61"/>
        <end position="179"/>
    </location>
</feature>
<protein>
    <submittedName>
        <fullName evidence="9">(-)-alpha-terpineol synthase</fullName>
    </submittedName>
</protein>
<dbReference type="AlphaFoldDB" id="A0AAD8HLR0"/>
<dbReference type="InterPro" id="IPR008949">
    <property type="entry name" value="Isoprenoid_synthase_dom_sf"/>
</dbReference>
<dbReference type="Gene3D" id="1.50.10.130">
    <property type="entry name" value="Terpene synthase, N-terminal domain"/>
    <property type="match status" value="2"/>
</dbReference>
<reference evidence="9" key="2">
    <citation type="submission" date="2023-05" db="EMBL/GenBank/DDBJ databases">
        <authorList>
            <person name="Schelkunov M.I."/>
        </authorList>
    </citation>
    <scope>NUCLEOTIDE SEQUENCE</scope>
    <source>
        <strain evidence="9">Hsosn_3</strain>
        <tissue evidence="9">Leaf</tissue>
    </source>
</reference>
<dbReference type="InterPro" id="IPR005630">
    <property type="entry name" value="Terpene_synthase_metal-bd"/>
</dbReference>
<evidence type="ECO:0000313" key="9">
    <source>
        <dbReference type="EMBL" id="KAK1368638.1"/>
    </source>
</evidence>
<dbReference type="InterPro" id="IPR001906">
    <property type="entry name" value="Terpene_synth_N"/>
</dbReference>
<reference evidence="9" key="1">
    <citation type="submission" date="2023-02" db="EMBL/GenBank/DDBJ databases">
        <title>Genome of toxic invasive species Heracleum sosnowskyi carries increased number of genes despite the absence of recent whole-genome duplications.</title>
        <authorList>
            <person name="Schelkunov M."/>
            <person name="Shtratnikova V."/>
            <person name="Makarenko M."/>
            <person name="Klepikova A."/>
            <person name="Omelchenko D."/>
            <person name="Novikova G."/>
            <person name="Obukhova E."/>
            <person name="Bogdanov V."/>
            <person name="Penin A."/>
            <person name="Logacheva M."/>
        </authorList>
    </citation>
    <scope>NUCLEOTIDE SEQUENCE</scope>
    <source>
        <strain evidence="9">Hsosn_3</strain>
        <tissue evidence="9">Leaf</tissue>
    </source>
</reference>
<comment type="cofactor">
    <cofactor evidence="1">
        <name>Mn(2+)</name>
        <dbReference type="ChEBI" id="CHEBI:29035"/>
    </cofactor>
</comment>
<keyword evidence="5" id="KW-0464">Manganese</keyword>
<dbReference type="Gene3D" id="1.10.600.10">
    <property type="entry name" value="Farnesyl Diphosphate Synthase"/>
    <property type="match status" value="2"/>
</dbReference>
<evidence type="ECO:0000256" key="1">
    <source>
        <dbReference type="ARBA" id="ARBA00001936"/>
    </source>
</evidence>
<dbReference type="GO" id="GO:0016114">
    <property type="term" value="P:terpenoid biosynthetic process"/>
    <property type="evidence" value="ECO:0007669"/>
    <property type="project" value="InterPro"/>
</dbReference>
<organism evidence="9 10">
    <name type="scientific">Heracleum sosnowskyi</name>
    <dbReference type="NCBI Taxonomy" id="360622"/>
    <lineage>
        <taxon>Eukaryota</taxon>
        <taxon>Viridiplantae</taxon>
        <taxon>Streptophyta</taxon>
        <taxon>Embryophyta</taxon>
        <taxon>Tracheophyta</taxon>
        <taxon>Spermatophyta</taxon>
        <taxon>Magnoliopsida</taxon>
        <taxon>eudicotyledons</taxon>
        <taxon>Gunneridae</taxon>
        <taxon>Pentapetalae</taxon>
        <taxon>asterids</taxon>
        <taxon>campanulids</taxon>
        <taxon>Apiales</taxon>
        <taxon>Apiaceae</taxon>
        <taxon>Apioideae</taxon>
        <taxon>apioid superclade</taxon>
        <taxon>Tordylieae</taxon>
        <taxon>Tordyliinae</taxon>
        <taxon>Heracleum</taxon>
    </lineage>
</organism>
<comment type="caution">
    <text evidence="9">The sequence shown here is derived from an EMBL/GenBank/DDBJ whole genome shotgun (WGS) entry which is preliminary data.</text>
</comment>
<dbReference type="InterPro" id="IPR036965">
    <property type="entry name" value="Terpene_synth_N_sf"/>
</dbReference>
<dbReference type="PANTHER" id="PTHR31225">
    <property type="entry name" value="OS04G0344100 PROTEIN-RELATED"/>
    <property type="match status" value="1"/>
</dbReference>
<dbReference type="GO" id="GO:0000287">
    <property type="term" value="F:magnesium ion binding"/>
    <property type="evidence" value="ECO:0007669"/>
    <property type="project" value="InterPro"/>
</dbReference>
<evidence type="ECO:0000256" key="3">
    <source>
        <dbReference type="ARBA" id="ARBA00022723"/>
    </source>
</evidence>
<keyword evidence="4" id="KW-0460">Magnesium</keyword>
<proteinExistence type="predicted"/>
<dbReference type="Pfam" id="PF01397">
    <property type="entry name" value="Terpene_synth"/>
    <property type="match status" value="1"/>
</dbReference>
<evidence type="ECO:0000259" key="8">
    <source>
        <dbReference type="Pfam" id="PF03936"/>
    </source>
</evidence>
<evidence type="ECO:0000259" key="7">
    <source>
        <dbReference type="Pfam" id="PF01397"/>
    </source>
</evidence>
<dbReference type="SUPFAM" id="SSF48239">
    <property type="entry name" value="Terpenoid cyclases/Protein prenyltransferases"/>
    <property type="match status" value="1"/>
</dbReference>
<evidence type="ECO:0000256" key="2">
    <source>
        <dbReference type="ARBA" id="ARBA00001946"/>
    </source>
</evidence>
<evidence type="ECO:0000256" key="5">
    <source>
        <dbReference type="ARBA" id="ARBA00023211"/>
    </source>
</evidence>
<keyword evidence="3" id="KW-0479">Metal-binding</keyword>
<gene>
    <name evidence="9" type="ORF">POM88_034730</name>
</gene>
<dbReference type="Proteomes" id="UP001237642">
    <property type="component" value="Unassembled WGS sequence"/>
</dbReference>
<evidence type="ECO:0000256" key="4">
    <source>
        <dbReference type="ARBA" id="ARBA00022842"/>
    </source>
</evidence>
<dbReference type="InterPro" id="IPR008930">
    <property type="entry name" value="Terpenoid_cyclase/PrenylTrfase"/>
</dbReference>